<evidence type="ECO:0000313" key="1">
    <source>
        <dbReference type="EMBL" id="RSM02298.1"/>
    </source>
</evidence>
<dbReference type="EMBL" id="NIZV01000177">
    <property type="protein sequence ID" value="RSM02298.1"/>
    <property type="molecule type" value="Genomic_DNA"/>
</dbReference>
<comment type="caution">
    <text evidence="1">The sequence shown here is derived from an EMBL/GenBank/DDBJ whole genome shotgun (WGS) entry which is preliminary data.</text>
</comment>
<protein>
    <submittedName>
        <fullName evidence="1">Uncharacterized protein</fullName>
    </submittedName>
</protein>
<accession>A0A428TJS3</accession>
<name>A0A428TJS3_9HYPO</name>
<sequence>MAYMDGFDRFQQLLHSFRSPRIPLDVLTRATAQRSSWSPSGEISSVSPQQHGVPLWFIDFWASNSHIFEKDGAVPSLEDFSMVFDGGFGYLERRVEESAPQPDDVVDQQACLAECLAIMVHAFPCINSEVLGEELVSMFMPLAKTFLLPLLAAVTGQDVDEWLLPQSDEF</sequence>
<reference evidence="1 2" key="1">
    <citation type="submission" date="2017-06" db="EMBL/GenBank/DDBJ databases">
        <title>Cmopartive genomic analysis of Ambrosia Fusariam Clade fungi.</title>
        <authorList>
            <person name="Stajich J.E."/>
            <person name="Carrillo J."/>
            <person name="Kijimoto T."/>
            <person name="Eskalen A."/>
            <person name="O'Donnell K."/>
            <person name="Kasson M."/>
        </authorList>
    </citation>
    <scope>NUCLEOTIDE SEQUENCE [LARGE SCALE GENOMIC DNA]</scope>
    <source>
        <strain evidence="1 2">NRRL 20438</strain>
    </source>
</reference>
<dbReference type="Proteomes" id="UP000288429">
    <property type="component" value="Unassembled WGS sequence"/>
</dbReference>
<dbReference type="AlphaFoldDB" id="A0A428TJS3"/>
<evidence type="ECO:0000313" key="2">
    <source>
        <dbReference type="Proteomes" id="UP000288429"/>
    </source>
</evidence>
<gene>
    <name evidence="1" type="ORF">CDV31_010947</name>
</gene>
<proteinExistence type="predicted"/>
<keyword evidence="2" id="KW-1185">Reference proteome</keyword>
<organism evidence="1 2">
    <name type="scientific">Fusarium ambrosium</name>
    <dbReference type="NCBI Taxonomy" id="131363"/>
    <lineage>
        <taxon>Eukaryota</taxon>
        <taxon>Fungi</taxon>
        <taxon>Dikarya</taxon>
        <taxon>Ascomycota</taxon>
        <taxon>Pezizomycotina</taxon>
        <taxon>Sordariomycetes</taxon>
        <taxon>Hypocreomycetidae</taxon>
        <taxon>Hypocreales</taxon>
        <taxon>Nectriaceae</taxon>
        <taxon>Fusarium</taxon>
        <taxon>Fusarium solani species complex</taxon>
    </lineage>
</organism>